<evidence type="ECO:0000256" key="1">
    <source>
        <dbReference type="SAM" id="Phobius"/>
    </source>
</evidence>
<feature type="transmembrane region" description="Helical" evidence="1">
    <location>
        <begin position="78"/>
        <end position="97"/>
    </location>
</feature>
<accession>A0A2P1PME5</accession>
<keyword evidence="1" id="KW-0472">Membrane</keyword>
<feature type="transmembrane region" description="Helical" evidence="1">
    <location>
        <begin position="20"/>
        <end position="38"/>
    </location>
</feature>
<keyword evidence="3" id="KW-1185">Reference proteome</keyword>
<feature type="transmembrane region" description="Helical" evidence="1">
    <location>
        <begin position="109"/>
        <end position="130"/>
    </location>
</feature>
<dbReference type="RefSeq" id="WP_106889943.1">
    <property type="nucleotide sequence ID" value="NZ_CP027860.1"/>
</dbReference>
<evidence type="ECO:0000313" key="3">
    <source>
        <dbReference type="Proteomes" id="UP000241074"/>
    </source>
</evidence>
<dbReference type="OrthoDB" id="3790495at2"/>
<dbReference type="Proteomes" id="UP000241074">
    <property type="component" value="Chromosome"/>
</dbReference>
<dbReference type="NCBIfam" id="NF037970">
    <property type="entry name" value="vanZ_1"/>
    <property type="match status" value="1"/>
</dbReference>
<feature type="transmembrane region" description="Helical" evidence="1">
    <location>
        <begin position="53"/>
        <end position="71"/>
    </location>
</feature>
<reference evidence="2 3" key="2">
    <citation type="submission" date="2018-03" db="EMBL/GenBank/DDBJ databases">
        <authorList>
            <person name="Keele B.F."/>
        </authorList>
    </citation>
    <scope>NUCLEOTIDE SEQUENCE [LARGE SCALE GENOMIC DNA]</scope>
    <source>
        <strain evidence="2 3">D13</strain>
    </source>
</reference>
<gene>
    <name evidence="2" type="ORF">C7S18_01870</name>
</gene>
<keyword evidence="1" id="KW-1133">Transmembrane helix</keyword>
<dbReference type="KEGG" id="xba:C7S18_01870"/>
<dbReference type="PANTHER" id="PTHR28008">
    <property type="entry name" value="DOMAIN PROTEIN, PUTATIVE (AFU_ORTHOLOGUE AFUA_3G10980)-RELATED"/>
    <property type="match status" value="1"/>
</dbReference>
<sequence>MSNSRSFWLGRMHPFRHPRLWIAVAWFGIVLCIVLSLVPSPKIGVSVPGNDKLHHALAYFALMIWHGWLLAQQRALKRAALFLLILGVVLEVLQSFLPWRQGNDPMDLLANVSGIALAWLLLLTPVHDLLRAWDRKF</sequence>
<protein>
    <submittedName>
        <fullName evidence="2">VanZ family protein</fullName>
    </submittedName>
</protein>
<reference evidence="2 3" key="1">
    <citation type="submission" date="2018-03" db="EMBL/GenBank/DDBJ databases">
        <title>Ahniella affigens gen. nov., sp. nov., a gammaproteobacterium isolated from sandy soil near a stream.</title>
        <authorList>
            <person name="Ko Y."/>
            <person name="Kim J.-H."/>
        </authorList>
    </citation>
    <scope>NUCLEOTIDE SEQUENCE [LARGE SCALE GENOMIC DNA]</scope>
    <source>
        <strain evidence="2 3">D13</strain>
    </source>
</reference>
<dbReference type="AlphaFoldDB" id="A0A2P1PME5"/>
<keyword evidence="1" id="KW-0812">Transmembrane</keyword>
<evidence type="ECO:0000313" key="2">
    <source>
        <dbReference type="EMBL" id="AVP96014.1"/>
    </source>
</evidence>
<dbReference type="PANTHER" id="PTHR28008:SF1">
    <property type="entry name" value="DOMAIN PROTEIN, PUTATIVE (AFU_ORTHOLOGUE AFUA_3G10980)-RELATED"/>
    <property type="match status" value="1"/>
</dbReference>
<name>A0A2P1PME5_9GAMM</name>
<organism evidence="2 3">
    <name type="scientific">Ahniella affigens</name>
    <dbReference type="NCBI Taxonomy" id="2021234"/>
    <lineage>
        <taxon>Bacteria</taxon>
        <taxon>Pseudomonadati</taxon>
        <taxon>Pseudomonadota</taxon>
        <taxon>Gammaproteobacteria</taxon>
        <taxon>Lysobacterales</taxon>
        <taxon>Rhodanobacteraceae</taxon>
        <taxon>Ahniella</taxon>
    </lineage>
</organism>
<proteinExistence type="predicted"/>
<dbReference type="EMBL" id="CP027860">
    <property type="protein sequence ID" value="AVP96014.1"/>
    <property type="molecule type" value="Genomic_DNA"/>
</dbReference>